<dbReference type="SUPFAM" id="SSF47413">
    <property type="entry name" value="lambda repressor-like DNA-binding domains"/>
    <property type="match status" value="1"/>
</dbReference>
<dbReference type="PROSITE" id="PS50943">
    <property type="entry name" value="HTH_CROC1"/>
    <property type="match status" value="1"/>
</dbReference>
<dbReference type="Proteomes" id="UP000603865">
    <property type="component" value="Unassembled WGS sequence"/>
</dbReference>
<comment type="caution">
    <text evidence="2">The sequence shown here is derived from an EMBL/GenBank/DDBJ whole genome shotgun (WGS) entry which is preliminary data.</text>
</comment>
<evidence type="ECO:0000259" key="1">
    <source>
        <dbReference type="PROSITE" id="PS50943"/>
    </source>
</evidence>
<dbReference type="AlphaFoldDB" id="A0A918C1D8"/>
<dbReference type="InterPro" id="IPR010982">
    <property type="entry name" value="Lambda_DNA-bd_dom_sf"/>
</dbReference>
<proteinExistence type="predicted"/>
<dbReference type="Pfam" id="PF13560">
    <property type="entry name" value="HTH_31"/>
    <property type="match status" value="1"/>
</dbReference>
<accession>A0A918C1D8</accession>
<dbReference type="SMART" id="SM00530">
    <property type="entry name" value="HTH_XRE"/>
    <property type="match status" value="1"/>
</dbReference>
<sequence>MLTKPSLTLAYGFSCALFPFCGGVAPSWHAHYRPSTPRMTVRELLPPLSQPVSEHVSSDIVRRRRELGAFLKHRRSLLRAQDVGLPEGGRRHVRGLRREEVAQLAGISASWYTLLEQGRVPHVSGRTLNAVAEALQLSQAEHEHLQVLAQVERPVPLPGESSPSLAALISYTRNVRGAPTYLTTAQFEVLAWNPEADALFGFSEMPPRERNLLLRLLAYAETQEPASGASDEEFRRVQHATLNNMVGVLRANYGRAGDAAFDTFIEALRLQSREFRRLWREQSVALLPEPTCTLLLPDGDTVTMNLNALVPIGHPGHLLICLTPAQDSTASV</sequence>
<dbReference type="PANTHER" id="PTHR35010:SF2">
    <property type="entry name" value="BLL4672 PROTEIN"/>
    <property type="match status" value="1"/>
</dbReference>
<keyword evidence="3" id="KW-1185">Reference proteome</keyword>
<protein>
    <submittedName>
        <fullName evidence="2">Transcriptional regulator</fullName>
    </submittedName>
</protein>
<dbReference type="Gene3D" id="1.10.260.40">
    <property type="entry name" value="lambda repressor-like DNA-binding domains"/>
    <property type="match status" value="1"/>
</dbReference>
<organism evidence="2 3">
    <name type="scientific">Deinococcus ruber</name>
    <dbReference type="NCBI Taxonomy" id="1848197"/>
    <lineage>
        <taxon>Bacteria</taxon>
        <taxon>Thermotogati</taxon>
        <taxon>Deinococcota</taxon>
        <taxon>Deinococci</taxon>
        <taxon>Deinococcales</taxon>
        <taxon>Deinococcaceae</taxon>
        <taxon>Deinococcus</taxon>
    </lineage>
</organism>
<dbReference type="InterPro" id="IPR041413">
    <property type="entry name" value="MLTR_LBD"/>
</dbReference>
<dbReference type="EMBL" id="BMQL01000003">
    <property type="protein sequence ID" value="GGQ99309.1"/>
    <property type="molecule type" value="Genomic_DNA"/>
</dbReference>
<name>A0A918C1D8_9DEIO</name>
<dbReference type="PANTHER" id="PTHR35010">
    <property type="entry name" value="BLL4672 PROTEIN-RELATED"/>
    <property type="match status" value="1"/>
</dbReference>
<evidence type="ECO:0000313" key="2">
    <source>
        <dbReference type="EMBL" id="GGQ99309.1"/>
    </source>
</evidence>
<feature type="domain" description="HTH cro/C1-type" evidence="1">
    <location>
        <begin position="94"/>
        <end position="142"/>
    </location>
</feature>
<dbReference type="Pfam" id="PF17765">
    <property type="entry name" value="MLTR_LBD"/>
    <property type="match status" value="1"/>
</dbReference>
<dbReference type="Gene3D" id="3.30.450.180">
    <property type="match status" value="1"/>
</dbReference>
<gene>
    <name evidence="2" type="ORF">GCM10008957_10080</name>
</gene>
<dbReference type="RefSeq" id="WP_189088412.1">
    <property type="nucleotide sequence ID" value="NZ_BMQL01000003.1"/>
</dbReference>
<reference evidence="2" key="1">
    <citation type="journal article" date="2014" name="Int. J. Syst. Evol. Microbiol.">
        <title>Complete genome sequence of Corynebacterium casei LMG S-19264T (=DSM 44701T), isolated from a smear-ripened cheese.</title>
        <authorList>
            <consortium name="US DOE Joint Genome Institute (JGI-PGF)"/>
            <person name="Walter F."/>
            <person name="Albersmeier A."/>
            <person name="Kalinowski J."/>
            <person name="Ruckert C."/>
        </authorList>
    </citation>
    <scope>NUCLEOTIDE SEQUENCE</scope>
    <source>
        <strain evidence="2">JCM 31311</strain>
    </source>
</reference>
<dbReference type="GO" id="GO:0003677">
    <property type="term" value="F:DNA binding"/>
    <property type="evidence" value="ECO:0007669"/>
    <property type="project" value="InterPro"/>
</dbReference>
<dbReference type="InterPro" id="IPR001387">
    <property type="entry name" value="Cro/C1-type_HTH"/>
</dbReference>
<reference evidence="2" key="2">
    <citation type="submission" date="2020-09" db="EMBL/GenBank/DDBJ databases">
        <authorList>
            <person name="Sun Q."/>
            <person name="Ohkuma M."/>
        </authorList>
    </citation>
    <scope>NUCLEOTIDE SEQUENCE</scope>
    <source>
        <strain evidence="2">JCM 31311</strain>
    </source>
</reference>
<dbReference type="CDD" id="cd00093">
    <property type="entry name" value="HTH_XRE"/>
    <property type="match status" value="1"/>
</dbReference>
<evidence type="ECO:0000313" key="3">
    <source>
        <dbReference type="Proteomes" id="UP000603865"/>
    </source>
</evidence>